<name>A0A077AU58_9PROT</name>
<accession>A0A077AU58</accession>
<reference evidence="1 2" key="1">
    <citation type="submission" date="2014-07" db="EMBL/GenBank/DDBJ databases">
        <title>Comparative genomic insights into amoeba endosymbionts belonging to the families of Holosporaceae and Candidatus Midichloriaceae within Rickettsiales.</title>
        <authorList>
            <person name="Wang Z."/>
            <person name="Wu M."/>
        </authorList>
    </citation>
    <scope>NUCLEOTIDE SEQUENCE [LARGE SCALE GENOMIC DNA]</scope>
    <source>
        <strain evidence="1">PRA3</strain>
    </source>
</reference>
<dbReference type="HOGENOM" id="CLU_2664288_0_0_5"/>
<dbReference type="SUPFAM" id="SSF81301">
    <property type="entry name" value="Nucleotidyltransferase"/>
    <property type="match status" value="1"/>
</dbReference>
<organism evidence="1 2">
    <name type="scientific">Candidatus Odyssella acanthamoebae</name>
    <dbReference type="NCBI Taxonomy" id="91604"/>
    <lineage>
        <taxon>Bacteria</taxon>
        <taxon>Pseudomonadati</taxon>
        <taxon>Pseudomonadota</taxon>
        <taxon>Alphaproteobacteria</taxon>
        <taxon>Holosporales</taxon>
        <taxon>Candidatus Paracaedibacteraceae</taxon>
        <taxon>Candidatus Odyssella</taxon>
    </lineage>
</organism>
<keyword evidence="2" id="KW-1185">Reference proteome</keyword>
<gene>
    <name evidence="1" type="ORF">ID47_08345</name>
</gene>
<evidence type="ECO:0000313" key="1">
    <source>
        <dbReference type="EMBL" id="AIK96727.1"/>
    </source>
</evidence>
<dbReference type="KEGG" id="paca:ID47_08345"/>
<dbReference type="STRING" id="91604.ID47_08345"/>
<protein>
    <recommendedName>
        <fullName evidence="3">Polymerase nucleotidyl transferase domain-containing protein</fullName>
    </recommendedName>
</protein>
<evidence type="ECO:0008006" key="3">
    <source>
        <dbReference type="Google" id="ProtNLM"/>
    </source>
</evidence>
<evidence type="ECO:0000313" key="2">
    <source>
        <dbReference type="Proteomes" id="UP000028926"/>
    </source>
</evidence>
<proteinExistence type="predicted"/>
<dbReference type="InterPro" id="IPR043519">
    <property type="entry name" value="NT_sf"/>
</dbReference>
<sequence length="75" mass="8671">MTKGMCINDQEMTAIKNRFKELFCDSDPLWLFGSRVNLDDHGGDIDLFIDTSILKELAIFWHSLRPKILTLLNTN</sequence>
<dbReference type="OrthoDB" id="14556at2"/>
<dbReference type="RefSeq" id="WP_038465378.1">
    <property type="nucleotide sequence ID" value="NZ_CP008941.1"/>
</dbReference>
<dbReference type="Proteomes" id="UP000028926">
    <property type="component" value="Chromosome"/>
</dbReference>
<dbReference type="EMBL" id="CP008941">
    <property type="protein sequence ID" value="AIK96727.1"/>
    <property type="molecule type" value="Genomic_DNA"/>
</dbReference>
<dbReference type="AlphaFoldDB" id="A0A077AU58"/>